<dbReference type="PANTHER" id="PTHR11941:SF54">
    <property type="entry name" value="ENOYL-COA HYDRATASE, MITOCHONDRIAL"/>
    <property type="match status" value="1"/>
</dbReference>
<dbReference type="SUPFAM" id="SSF52096">
    <property type="entry name" value="ClpP/crotonase"/>
    <property type="match status" value="1"/>
</dbReference>
<dbReference type="PROSITE" id="PS00166">
    <property type="entry name" value="ENOYL_COA_HYDRATASE"/>
    <property type="match status" value="1"/>
</dbReference>
<dbReference type="AlphaFoldDB" id="A0A285T2R9"/>
<dbReference type="InterPro" id="IPR014748">
    <property type="entry name" value="Enoyl-CoA_hydra_C"/>
</dbReference>
<evidence type="ECO:0000256" key="1">
    <source>
        <dbReference type="ARBA" id="ARBA00005254"/>
    </source>
</evidence>
<protein>
    <submittedName>
        <fullName evidence="4">E-phenylitaconyl-CoA hydratase</fullName>
    </submittedName>
</protein>
<sequence>MPIDLDIDGGIATILIDRPAKLNAMDHAHYRQLSRAWVEVRDNPEIRVAIVTGAGDKAFSVGADLKSFTTARGELGETWMPQRDMLLNRGLEVFKPVIAAVNGYCLGGGMTLLMATDIRIASETATFGLTEVKRGLIAANGGTQRVLKQLPHAIAMELLLTGRSFDAQEALRWGLVNRVVPAAGLMGEARSLAAAIAENAPLAIQASKELALRSHDMDLAAGLRAEQLTNRLLQTSDDVAEGARAFAEKRAPHFRGI</sequence>
<dbReference type="Gene3D" id="1.10.12.10">
    <property type="entry name" value="Lyase 2-enoyl-coa Hydratase, Chain A, domain 2"/>
    <property type="match status" value="1"/>
</dbReference>
<evidence type="ECO:0000256" key="2">
    <source>
        <dbReference type="ARBA" id="ARBA00023239"/>
    </source>
</evidence>
<accession>A0A285T2R9</accession>
<gene>
    <name evidence="4" type="ORF">SAMN05421512_108132</name>
</gene>
<dbReference type="PANTHER" id="PTHR11941">
    <property type="entry name" value="ENOYL-COA HYDRATASE-RELATED"/>
    <property type="match status" value="1"/>
</dbReference>
<dbReference type="STRING" id="538381.GCA_001696535_02977"/>
<dbReference type="Pfam" id="PF00378">
    <property type="entry name" value="ECH_1"/>
    <property type="match status" value="1"/>
</dbReference>
<comment type="similarity">
    <text evidence="1 3">Belongs to the enoyl-CoA hydratase/isomerase family.</text>
</comment>
<keyword evidence="5" id="KW-1185">Reference proteome</keyword>
<dbReference type="Gene3D" id="3.90.226.10">
    <property type="entry name" value="2-enoyl-CoA Hydratase, Chain A, domain 1"/>
    <property type="match status" value="1"/>
</dbReference>
<dbReference type="GO" id="GO:0006635">
    <property type="term" value="P:fatty acid beta-oxidation"/>
    <property type="evidence" value="ECO:0007669"/>
    <property type="project" value="TreeGrafter"/>
</dbReference>
<dbReference type="GO" id="GO:0016829">
    <property type="term" value="F:lyase activity"/>
    <property type="evidence" value="ECO:0007669"/>
    <property type="project" value="UniProtKB-KW"/>
</dbReference>
<reference evidence="4 5" key="1">
    <citation type="submission" date="2017-08" db="EMBL/GenBank/DDBJ databases">
        <authorList>
            <person name="de Groot N.N."/>
        </authorList>
    </citation>
    <scope>NUCLEOTIDE SEQUENCE [LARGE SCALE GENOMIC DNA]</scope>
    <source>
        <strain evidence="4 5">USBA 352</strain>
    </source>
</reference>
<evidence type="ECO:0000313" key="4">
    <source>
        <dbReference type="EMBL" id="SOC15556.1"/>
    </source>
</evidence>
<dbReference type="InterPro" id="IPR029045">
    <property type="entry name" value="ClpP/crotonase-like_dom_sf"/>
</dbReference>
<organism evidence="4 5">
    <name type="scientific">Stappia indica</name>
    <dbReference type="NCBI Taxonomy" id="538381"/>
    <lineage>
        <taxon>Bacteria</taxon>
        <taxon>Pseudomonadati</taxon>
        <taxon>Pseudomonadota</taxon>
        <taxon>Alphaproteobacteria</taxon>
        <taxon>Hyphomicrobiales</taxon>
        <taxon>Stappiaceae</taxon>
        <taxon>Stappia</taxon>
    </lineage>
</organism>
<dbReference type="InterPro" id="IPR001753">
    <property type="entry name" value="Enoyl-CoA_hydra/iso"/>
</dbReference>
<dbReference type="Proteomes" id="UP000219331">
    <property type="component" value="Unassembled WGS sequence"/>
</dbReference>
<name>A0A285T2R9_9HYPH</name>
<dbReference type="EMBL" id="OBML01000008">
    <property type="protein sequence ID" value="SOC15556.1"/>
    <property type="molecule type" value="Genomic_DNA"/>
</dbReference>
<proteinExistence type="inferred from homology"/>
<dbReference type="FunFam" id="3.90.226.10:FF:000009">
    <property type="entry name" value="Carnitinyl-CoA dehydratase"/>
    <property type="match status" value="1"/>
</dbReference>
<dbReference type="OrthoDB" id="9781757at2"/>
<dbReference type="CDD" id="cd06558">
    <property type="entry name" value="crotonase-like"/>
    <property type="match status" value="1"/>
</dbReference>
<keyword evidence="2" id="KW-0456">Lyase</keyword>
<evidence type="ECO:0000256" key="3">
    <source>
        <dbReference type="RuleBase" id="RU003707"/>
    </source>
</evidence>
<evidence type="ECO:0000313" key="5">
    <source>
        <dbReference type="Proteomes" id="UP000219331"/>
    </source>
</evidence>
<dbReference type="RefSeq" id="WP_097175536.1">
    <property type="nucleotide sequence ID" value="NZ_JAJGNR010000006.1"/>
</dbReference>
<dbReference type="InterPro" id="IPR018376">
    <property type="entry name" value="Enoyl-CoA_hyd/isom_CS"/>
</dbReference>